<name>A0ABR9DPX3_9MICO</name>
<proteinExistence type="predicted"/>
<evidence type="ECO:0000256" key="1">
    <source>
        <dbReference type="SAM" id="Phobius"/>
    </source>
</evidence>
<feature type="transmembrane region" description="Helical" evidence="1">
    <location>
        <begin position="55"/>
        <end position="74"/>
    </location>
</feature>
<dbReference type="InterPro" id="IPR025329">
    <property type="entry name" value="DUF4235"/>
</dbReference>
<reference evidence="2 3" key="1">
    <citation type="submission" date="2020-09" db="EMBL/GenBank/DDBJ databases">
        <title>Flavimobilis rhizosphaerae sp. nov., isolated from rhizosphere soil of Spartina alterniflora.</title>
        <authorList>
            <person name="Hanqin C."/>
        </authorList>
    </citation>
    <scope>NUCLEOTIDE SEQUENCE [LARGE SCALE GENOMIC DNA]</scope>
    <source>
        <strain evidence="2 3">GY 10621</strain>
    </source>
</reference>
<accession>A0ABR9DPX3</accession>
<dbReference type="EMBL" id="JACZDF010000003">
    <property type="protein sequence ID" value="MBD9699167.1"/>
    <property type="molecule type" value="Genomic_DNA"/>
</dbReference>
<gene>
    <name evidence="2" type="ORF">IGS67_06635</name>
</gene>
<dbReference type="Proteomes" id="UP000642107">
    <property type="component" value="Unassembled WGS sequence"/>
</dbReference>
<keyword evidence="1" id="KW-0472">Membrane</keyword>
<dbReference type="Pfam" id="PF14019">
    <property type="entry name" value="DUF4235"/>
    <property type="match status" value="1"/>
</dbReference>
<dbReference type="RefSeq" id="WP_192279026.1">
    <property type="nucleotide sequence ID" value="NZ_JACZDF010000003.1"/>
</dbReference>
<keyword evidence="3" id="KW-1185">Reference proteome</keyword>
<organism evidence="2 3">
    <name type="scientific">Flavimobilis rhizosphaerae</name>
    <dbReference type="NCBI Taxonomy" id="2775421"/>
    <lineage>
        <taxon>Bacteria</taxon>
        <taxon>Bacillati</taxon>
        <taxon>Actinomycetota</taxon>
        <taxon>Actinomycetes</taxon>
        <taxon>Micrococcales</taxon>
        <taxon>Jonesiaceae</taxon>
        <taxon>Flavimobilis</taxon>
    </lineage>
</organism>
<evidence type="ECO:0000313" key="3">
    <source>
        <dbReference type="Proteomes" id="UP000642107"/>
    </source>
</evidence>
<protein>
    <submittedName>
        <fullName evidence="2">DUF4235 domain-containing protein</fullName>
    </submittedName>
</protein>
<keyword evidence="1" id="KW-0812">Transmembrane</keyword>
<keyword evidence="1" id="KW-1133">Transmembrane helix</keyword>
<evidence type="ECO:0000313" key="2">
    <source>
        <dbReference type="EMBL" id="MBD9699167.1"/>
    </source>
</evidence>
<comment type="caution">
    <text evidence="2">The sequence shown here is derived from an EMBL/GenBank/DDBJ whole genome shotgun (WGS) entry which is preliminary data.</text>
</comment>
<sequence length="91" mass="9601">MADENKEALLEKVILLAASAGTAWVAQRALAFAWKRTTGKDAPRNALDTDAPNSSIIIFAAVTGAVAAAAKILADRGARRVTRRISAGRLR</sequence>